<feature type="domain" description="Replication-associated protein ORF2/G2P" evidence="1">
    <location>
        <begin position="57"/>
        <end position="148"/>
    </location>
</feature>
<reference evidence="2" key="1">
    <citation type="journal article" date="2021" name="PeerJ">
        <title>Extensive microbial diversity within the chicken gut microbiome revealed by metagenomics and culture.</title>
        <authorList>
            <person name="Gilroy R."/>
            <person name="Ravi A."/>
            <person name="Getino M."/>
            <person name="Pursley I."/>
            <person name="Horton D.L."/>
            <person name="Alikhan N.F."/>
            <person name="Baker D."/>
            <person name="Gharbi K."/>
            <person name="Hall N."/>
            <person name="Watson M."/>
            <person name="Adriaenssens E.M."/>
            <person name="Foster-Nyarko E."/>
            <person name="Jarju S."/>
            <person name="Secka A."/>
            <person name="Antonio M."/>
            <person name="Oren A."/>
            <person name="Chaudhuri R.R."/>
            <person name="La Ragione R."/>
            <person name="Hildebrand F."/>
            <person name="Pallen M.J."/>
        </authorList>
    </citation>
    <scope>NUCLEOTIDE SEQUENCE</scope>
    <source>
        <strain evidence="2">ChiSjej2B20-11307</strain>
    </source>
</reference>
<dbReference type="EMBL" id="DXAK01000002">
    <property type="protein sequence ID" value="HJA05625.1"/>
    <property type="molecule type" value="Genomic_DNA"/>
</dbReference>
<evidence type="ECO:0000259" key="1">
    <source>
        <dbReference type="Pfam" id="PF23343"/>
    </source>
</evidence>
<reference evidence="2" key="2">
    <citation type="submission" date="2021-04" db="EMBL/GenBank/DDBJ databases">
        <authorList>
            <person name="Gilroy R."/>
        </authorList>
    </citation>
    <scope>NUCLEOTIDE SEQUENCE</scope>
    <source>
        <strain evidence="2">ChiSjej2B20-11307</strain>
    </source>
</reference>
<name>A0A9D2KI35_9FIRM</name>
<dbReference type="Pfam" id="PF23343">
    <property type="entry name" value="REP_ORF2-G2P"/>
    <property type="match status" value="1"/>
</dbReference>
<sequence>TRYLDAETGEIIRFQSKTGRGGISSSGRYNWNRAFERLRRIINYNFTGSSNELHIILTYGSNLHMTDRGIVSNDFKNFWKRIKYHYGSMEYIVMYEPDCKGRWHIHVLVKNKNTDALFIDNRSVQDIWSHGFTKVRRTTGNDNIGAYFTVLLGNGKGRKASRIQYYQKHKKLYTKSRGILIPPLYHMTYDEVEKLVSGHNKVYEKGYSVLLENENIEVNRIYIMQYNDRRNGK</sequence>
<comment type="caution">
    <text evidence="2">The sequence shown here is derived from an EMBL/GenBank/DDBJ whole genome shotgun (WGS) entry which is preliminary data.</text>
</comment>
<evidence type="ECO:0000313" key="3">
    <source>
        <dbReference type="Proteomes" id="UP000824223"/>
    </source>
</evidence>
<feature type="non-terminal residue" evidence="2">
    <location>
        <position position="1"/>
    </location>
</feature>
<protein>
    <recommendedName>
        <fullName evidence="1">Replication-associated protein ORF2/G2P domain-containing protein</fullName>
    </recommendedName>
</protein>
<organism evidence="2 3">
    <name type="scientific">Candidatus Mediterraneibacter pullicola</name>
    <dbReference type="NCBI Taxonomy" id="2838682"/>
    <lineage>
        <taxon>Bacteria</taxon>
        <taxon>Bacillati</taxon>
        <taxon>Bacillota</taxon>
        <taxon>Clostridia</taxon>
        <taxon>Lachnospirales</taxon>
        <taxon>Lachnospiraceae</taxon>
        <taxon>Mediterraneibacter</taxon>
    </lineage>
</organism>
<gene>
    <name evidence="2" type="ORF">H9798_00520</name>
</gene>
<accession>A0A9D2KI35</accession>
<dbReference type="Proteomes" id="UP000824223">
    <property type="component" value="Unassembled WGS sequence"/>
</dbReference>
<evidence type="ECO:0000313" key="2">
    <source>
        <dbReference type="EMBL" id="HJA05625.1"/>
    </source>
</evidence>
<dbReference type="InterPro" id="IPR056906">
    <property type="entry name" value="ORF2/G2P_dom"/>
</dbReference>
<dbReference type="AlphaFoldDB" id="A0A9D2KI35"/>
<proteinExistence type="predicted"/>